<dbReference type="Proteomes" id="UP000774804">
    <property type="component" value="Unassembled WGS sequence"/>
</dbReference>
<dbReference type="VEuPathDB" id="FungiDB:PC110_g4609"/>
<dbReference type="InterPro" id="IPR013762">
    <property type="entry name" value="Integrase-like_cat_sf"/>
</dbReference>
<organism evidence="1 2">
    <name type="scientific">Phytophthora cactorum</name>
    <dbReference type="NCBI Taxonomy" id="29920"/>
    <lineage>
        <taxon>Eukaryota</taxon>
        <taxon>Sar</taxon>
        <taxon>Stramenopiles</taxon>
        <taxon>Oomycota</taxon>
        <taxon>Peronosporomycetes</taxon>
        <taxon>Peronosporales</taxon>
        <taxon>Peronosporaceae</taxon>
        <taxon>Phytophthora</taxon>
    </lineage>
</organism>
<dbReference type="GO" id="GO:0015074">
    <property type="term" value="P:DNA integration"/>
    <property type="evidence" value="ECO:0007669"/>
    <property type="project" value="InterPro"/>
</dbReference>
<dbReference type="GO" id="GO:0003677">
    <property type="term" value="F:DNA binding"/>
    <property type="evidence" value="ECO:0007669"/>
    <property type="project" value="InterPro"/>
</dbReference>
<evidence type="ECO:0000313" key="2">
    <source>
        <dbReference type="Proteomes" id="UP000774804"/>
    </source>
</evidence>
<reference evidence="1" key="1">
    <citation type="submission" date="2018-10" db="EMBL/GenBank/DDBJ databases">
        <title>Effector identification in a new, highly contiguous assembly of the strawberry crown rot pathogen Phytophthora cactorum.</title>
        <authorList>
            <person name="Armitage A.D."/>
            <person name="Nellist C.F."/>
            <person name="Bates H."/>
            <person name="Vickerstaff R.J."/>
            <person name="Harrison R.J."/>
        </authorList>
    </citation>
    <scope>NUCLEOTIDE SEQUENCE</scope>
    <source>
        <strain evidence="1">4032</strain>
    </source>
</reference>
<dbReference type="GO" id="GO:0006310">
    <property type="term" value="P:DNA recombination"/>
    <property type="evidence" value="ECO:0007669"/>
    <property type="project" value="InterPro"/>
</dbReference>
<protein>
    <submittedName>
        <fullName evidence="1">Uncharacterized protein</fullName>
    </submittedName>
</protein>
<dbReference type="EMBL" id="RCMI01000044">
    <property type="protein sequence ID" value="KAG2939932.1"/>
    <property type="molecule type" value="Genomic_DNA"/>
</dbReference>
<dbReference type="AlphaFoldDB" id="A0A8T1DLS9"/>
<gene>
    <name evidence="1" type="ORF">PC115_g2849</name>
</gene>
<evidence type="ECO:0000313" key="1">
    <source>
        <dbReference type="EMBL" id="KAG2939932.1"/>
    </source>
</evidence>
<sequence>MGHEKAALVLEAVVDKFGMYLAFKEGRKGQLLARHSVMQYYRQAKNWLLDQFPQHRAAVDKSLLKKGQVLERHCMKRVSGTSVNKAPACTKKTLKQMAEYLRASDLTLLRKANLSIRAGGIFFVRFIRVKTSEEHGLSLFPDSDFALCPLLAIALALVTHSSPTLMLLNQIPEQQSISEAAVTPATPLIDLIDHPEAATLGVDQSKTIDASPGIHSYVNRILQRVVGKTGVAENLTSQSFRRGGAHHANGTGMCVQWIFDRGAWNMTSTNKAFTYVFNTPAEDHKVAGVLSGHDPEKAEALLSLDTFDSETQAKIRRVASALFGASTGPDAKAYNVNARVVDTIMAYLLLHYPSLKWVKADGLAVQRIESCAIDKGFTGNKLLAWSSHRSCTRSR</sequence>
<dbReference type="Gene3D" id="1.10.443.10">
    <property type="entry name" value="Intergrase catalytic core"/>
    <property type="match status" value="1"/>
</dbReference>
<comment type="caution">
    <text evidence="1">The sequence shown here is derived from an EMBL/GenBank/DDBJ whole genome shotgun (WGS) entry which is preliminary data.</text>
</comment>
<proteinExistence type="predicted"/>
<accession>A0A8T1DLS9</accession>
<name>A0A8T1DLS9_9STRA</name>